<dbReference type="Proteomes" id="UP000603457">
    <property type="component" value="Unassembled WGS sequence"/>
</dbReference>
<organism evidence="1 2">
    <name type="scientific">Nostoc spongiaeforme FACHB-130</name>
    <dbReference type="NCBI Taxonomy" id="1357510"/>
    <lineage>
        <taxon>Bacteria</taxon>
        <taxon>Bacillati</taxon>
        <taxon>Cyanobacteriota</taxon>
        <taxon>Cyanophyceae</taxon>
        <taxon>Nostocales</taxon>
        <taxon>Nostocaceae</taxon>
        <taxon>Nostoc</taxon>
    </lineage>
</organism>
<protein>
    <submittedName>
        <fullName evidence="1">Uncharacterized protein</fullName>
    </submittedName>
</protein>
<comment type="caution">
    <text evidence="1">The sequence shown here is derived from an EMBL/GenBank/DDBJ whole genome shotgun (WGS) entry which is preliminary data.</text>
</comment>
<accession>A0ABR8FPU2</accession>
<evidence type="ECO:0000313" key="1">
    <source>
        <dbReference type="EMBL" id="MBD2592871.1"/>
    </source>
</evidence>
<dbReference type="EMBL" id="JACJTB010000001">
    <property type="protein sequence ID" value="MBD2592871.1"/>
    <property type="molecule type" value="Genomic_DNA"/>
</dbReference>
<name>A0ABR8FPU2_9NOSO</name>
<evidence type="ECO:0000313" key="2">
    <source>
        <dbReference type="Proteomes" id="UP000603457"/>
    </source>
</evidence>
<gene>
    <name evidence="1" type="ORF">H6G74_00835</name>
</gene>
<sequence>MYTIVNTPSVFSCKLPAAGWINLAQIRQIQFEDMPTRVAAVTWQNGDHQTFHGEDAVALIQSWEDATGLLEQRCNYRAKNRRTQ</sequence>
<keyword evidence="2" id="KW-1185">Reference proteome</keyword>
<reference evidence="1 2" key="1">
    <citation type="journal article" date="2020" name="ISME J.">
        <title>Comparative genomics reveals insights into cyanobacterial evolution and habitat adaptation.</title>
        <authorList>
            <person name="Chen M.Y."/>
            <person name="Teng W.K."/>
            <person name="Zhao L."/>
            <person name="Hu C.X."/>
            <person name="Zhou Y.K."/>
            <person name="Han B.P."/>
            <person name="Song L.R."/>
            <person name="Shu W.S."/>
        </authorList>
    </citation>
    <scope>NUCLEOTIDE SEQUENCE [LARGE SCALE GENOMIC DNA]</scope>
    <source>
        <strain evidence="1 2">FACHB-130</strain>
    </source>
</reference>
<proteinExistence type="predicted"/>